<evidence type="ECO:0000259" key="2">
    <source>
        <dbReference type="SMART" id="SM00278"/>
    </source>
</evidence>
<organism evidence="3 4">
    <name type="scientific">Archangium lansingense</name>
    <dbReference type="NCBI Taxonomy" id="2995310"/>
    <lineage>
        <taxon>Bacteria</taxon>
        <taxon>Pseudomonadati</taxon>
        <taxon>Myxococcota</taxon>
        <taxon>Myxococcia</taxon>
        <taxon>Myxococcales</taxon>
        <taxon>Cystobacterineae</taxon>
        <taxon>Archangiaceae</taxon>
        <taxon>Archangium</taxon>
    </lineage>
</organism>
<dbReference type="RefSeq" id="WP_267540646.1">
    <property type="nucleotide sequence ID" value="NZ_JAPNKA010000001.1"/>
</dbReference>
<sequence length="124" mass="13581">MSGRVTGMLVAAVLGLMLLPASTEAAQAKTRAQYTGVVNLNEATVAQLDLLPGVGEKAAQRIVTWREKRAFKRIEELVRVKGFGKKQFLKLKPYLTLQGPTTLKVEKVPVRMDEVHVTGSVAKH</sequence>
<dbReference type="SUPFAM" id="SSF47781">
    <property type="entry name" value="RuvA domain 2-like"/>
    <property type="match status" value="1"/>
</dbReference>
<comment type="caution">
    <text evidence="3">The sequence shown here is derived from an EMBL/GenBank/DDBJ whole genome shotgun (WGS) entry which is preliminary data.</text>
</comment>
<dbReference type="PANTHER" id="PTHR21180">
    <property type="entry name" value="ENDONUCLEASE/EXONUCLEASE/PHOSPHATASE FAMILY DOMAIN-CONTAINING PROTEIN 1"/>
    <property type="match status" value="1"/>
</dbReference>
<keyword evidence="4" id="KW-1185">Reference proteome</keyword>
<protein>
    <submittedName>
        <fullName evidence="3">Helix-hairpin-helix domain-containing protein</fullName>
    </submittedName>
</protein>
<dbReference type="InterPro" id="IPR003583">
    <property type="entry name" value="Hlx-hairpin-Hlx_DNA-bd_motif"/>
</dbReference>
<dbReference type="Gene3D" id="1.10.150.320">
    <property type="entry name" value="Photosystem II 12 kDa extrinsic protein"/>
    <property type="match status" value="1"/>
</dbReference>
<reference evidence="3 4" key="1">
    <citation type="submission" date="2022-11" db="EMBL/GenBank/DDBJ databases">
        <title>Minimal conservation of predation-associated metabolite biosynthetic gene clusters underscores biosynthetic potential of Myxococcota including descriptions for ten novel species: Archangium lansinium sp. nov., Myxococcus landrumus sp. nov., Nannocystis bai.</title>
        <authorList>
            <person name="Ahearne A."/>
            <person name="Stevens C."/>
            <person name="Phillips K."/>
        </authorList>
    </citation>
    <scope>NUCLEOTIDE SEQUENCE [LARGE SCALE GENOMIC DNA]</scope>
    <source>
        <strain evidence="3 4">MIWBW</strain>
    </source>
</reference>
<gene>
    <name evidence="3" type="ORF">OV287_47265</name>
</gene>
<evidence type="ECO:0000313" key="3">
    <source>
        <dbReference type="EMBL" id="MCY1082069.1"/>
    </source>
</evidence>
<dbReference type="InterPro" id="IPR010994">
    <property type="entry name" value="RuvA_2-like"/>
</dbReference>
<dbReference type="InterPro" id="IPR051675">
    <property type="entry name" value="Endo/Exo/Phosphatase_dom_1"/>
</dbReference>
<keyword evidence="1" id="KW-0732">Signal</keyword>
<evidence type="ECO:0000256" key="1">
    <source>
        <dbReference type="SAM" id="SignalP"/>
    </source>
</evidence>
<accession>A0ABT4ALM7</accession>
<feature type="domain" description="Helix-hairpin-helix DNA-binding motif class 1" evidence="2">
    <location>
        <begin position="46"/>
        <end position="65"/>
    </location>
</feature>
<proteinExistence type="predicted"/>
<feature type="chain" id="PRO_5045253897" evidence="1">
    <location>
        <begin position="26"/>
        <end position="124"/>
    </location>
</feature>
<dbReference type="PANTHER" id="PTHR21180:SF32">
    <property type="entry name" value="ENDONUCLEASE_EXONUCLEASE_PHOSPHATASE FAMILY DOMAIN-CONTAINING PROTEIN 1"/>
    <property type="match status" value="1"/>
</dbReference>
<dbReference type="SMART" id="SM00278">
    <property type="entry name" value="HhH1"/>
    <property type="match status" value="2"/>
</dbReference>
<feature type="signal peptide" evidence="1">
    <location>
        <begin position="1"/>
        <end position="25"/>
    </location>
</feature>
<name>A0ABT4ALM7_9BACT</name>
<dbReference type="Pfam" id="PF12836">
    <property type="entry name" value="HHH_3"/>
    <property type="match status" value="1"/>
</dbReference>
<dbReference type="EMBL" id="JAPNKA010000001">
    <property type="protein sequence ID" value="MCY1082069.1"/>
    <property type="molecule type" value="Genomic_DNA"/>
</dbReference>
<dbReference type="Proteomes" id="UP001207654">
    <property type="component" value="Unassembled WGS sequence"/>
</dbReference>
<evidence type="ECO:0000313" key="4">
    <source>
        <dbReference type="Proteomes" id="UP001207654"/>
    </source>
</evidence>
<feature type="domain" description="Helix-hairpin-helix DNA-binding motif class 1" evidence="2">
    <location>
        <begin position="75"/>
        <end position="94"/>
    </location>
</feature>